<dbReference type="InterPro" id="IPR016064">
    <property type="entry name" value="NAD/diacylglycerol_kinase_sf"/>
</dbReference>
<dbReference type="RefSeq" id="WP_382422808.1">
    <property type="nucleotide sequence ID" value="NZ_JBHSCW010000007.1"/>
</dbReference>
<dbReference type="SUPFAM" id="SSF111331">
    <property type="entry name" value="NAD kinase/diacylglycerol kinase-like"/>
    <property type="match status" value="1"/>
</dbReference>
<accession>A0ABV8UPG4</accession>
<dbReference type="InterPro" id="IPR001206">
    <property type="entry name" value="Diacylglycerol_kinase_cat_dom"/>
</dbReference>
<dbReference type="InterPro" id="IPR005218">
    <property type="entry name" value="Diacylglycerol/lipid_kinase"/>
</dbReference>
<organism evidence="6 7">
    <name type="scientific">Fodinicurvata halophila</name>
    <dbReference type="NCBI Taxonomy" id="1419723"/>
    <lineage>
        <taxon>Bacteria</taxon>
        <taxon>Pseudomonadati</taxon>
        <taxon>Pseudomonadota</taxon>
        <taxon>Alphaproteobacteria</taxon>
        <taxon>Rhodospirillales</taxon>
        <taxon>Rhodovibrionaceae</taxon>
        <taxon>Fodinicurvata</taxon>
    </lineage>
</organism>
<dbReference type="InterPro" id="IPR045540">
    <property type="entry name" value="YegS/DAGK_C"/>
</dbReference>
<name>A0ABV8UPG4_9PROT</name>
<evidence type="ECO:0000256" key="4">
    <source>
        <dbReference type="ARBA" id="ARBA00022840"/>
    </source>
</evidence>
<evidence type="ECO:0000256" key="1">
    <source>
        <dbReference type="ARBA" id="ARBA00022679"/>
    </source>
</evidence>
<dbReference type="Pfam" id="PF00781">
    <property type="entry name" value="DAGK_cat"/>
    <property type="match status" value="1"/>
</dbReference>
<reference evidence="7" key="1">
    <citation type="journal article" date="2019" name="Int. J. Syst. Evol. Microbiol.">
        <title>The Global Catalogue of Microorganisms (GCM) 10K type strain sequencing project: providing services to taxonomists for standard genome sequencing and annotation.</title>
        <authorList>
            <consortium name="The Broad Institute Genomics Platform"/>
            <consortium name="The Broad Institute Genome Sequencing Center for Infectious Disease"/>
            <person name="Wu L."/>
            <person name="Ma J."/>
        </authorList>
    </citation>
    <scope>NUCLEOTIDE SEQUENCE [LARGE SCALE GENOMIC DNA]</scope>
    <source>
        <strain evidence="7">CECT 8472</strain>
    </source>
</reference>
<dbReference type="Gene3D" id="3.40.50.10330">
    <property type="entry name" value="Probable inorganic polyphosphate/atp-NAD kinase, domain 1"/>
    <property type="match status" value="1"/>
</dbReference>
<keyword evidence="2" id="KW-0547">Nucleotide-binding</keyword>
<proteinExistence type="predicted"/>
<dbReference type="InterPro" id="IPR050187">
    <property type="entry name" value="Lipid_Phosphate_FormReg"/>
</dbReference>
<dbReference type="PROSITE" id="PS50146">
    <property type="entry name" value="DAGK"/>
    <property type="match status" value="1"/>
</dbReference>
<dbReference type="EC" id="2.7.1.-" evidence="6"/>
<protein>
    <submittedName>
        <fullName evidence="6">Diacylglycerol/lipid kinase family protein</fullName>
        <ecNumber evidence="6">2.7.1.-</ecNumber>
    </submittedName>
</protein>
<dbReference type="Pfam" id="PF19279">
    <property type="entry name" value="YegS_C"/>
    <property type="match status" value="1"/>
</dbReference>
<gene>
    <name evidence="6" type="ORF">ACFOW6_12975</name>
</gene>
<keyword evidence="4" id="KW-0067">ATP-binding</keyword>
<dbReference type="NCBIfam" id="TIGR00147">
    <property type="entry name" value="YegS/Rv2252/BmrU family lipid kinase"/>
    <property type="match status" value="1"/>
</dbReference>
<keyword evidence="1 6" id="KW-0808">Transferase</keyword>
<keyword evidence="7" id="KW-1185">Reference proteome</keyword>
<dbReference type="PANTHER" id="PTHR12358:SF54">
    <property type="entry name" value="SPHINGOSINE KINASE RELATED PROTEIN"/>
    <property type="match status" value="1"/>
</dbReference>
<keyword evidence="3 6" id="KW-0418">Kinase</keyword>
<evidence type="ECO:0000256" key="2">
    <source>
        <dbReference type="ARBA" id="ARBA00022741"/>
    </source>
</evidence>
<dbReference type="GO" id="GO:0016301">
    <property type="term" value="F:kinase activity"/>
    <property type="evidence" value="ECO:0007669"/>
    <property type="project" value="UniProtKB-KW"/>
</dbReference>
<dbReference type="SMART" id="SM00046">
    <property type="entry name" value="DAGKc"/>
    <property type="match status" value="1"/>
</dbReference>
<dbReference type="Proteomes" id="UP001595799">
    <property type="component" value="Unassembled WGS sequence"/>
</dbReference>
<dbReference type="PANTHER" id="PTHR12358">
    <property type="entry name" value="SPHINGOSINE KINASE"/>
    <property type="match status" value="1"/>
</dbReference>
<evidence type="ECO:0000313" key="6">
    <source>
        <dbReference type="EMBL" id="MFC4352456.1"/>
    </source>
</evidence>
<evidence type="ECO:0000256" key="3">
    <source>
        <dbReference type="ARBA" id="ARBA00022777"/>
    </source>
</evidence>
<dbReference type="InterPro" id="IPR017438">
    <property type="entry name" value="ATP-NAD_kinase_N"/>
</dbReference>
<sequence length="310" mass="33068">MDPQTGITSTLTPRSRPLRLAVIYNPAAGLRQRRTYAAIVEQLQLDGCEILEMPTRHAGHGEEIARQLTPDACDRVVAAGGDGTVNEVANGLLANTAGGRTLPLALLPLGTANVLARELGVLKGRQAIATCIRGGKVRPVAVGRANGRHFLLMAGVGFDAHVVAGISPALKRRVGKLAYVAETCRQLFVYRFPGFRLDVDGQEVHACSAIVANAHYYGGRFVVAPEALLEAPSLQVCLFTRSGRLHAMKYAAALVLGLLPRLPDIRYLEARRIQVLGPGEDPVQGDGDILAALPCDIVVLPDALNLIFPD</sequence>
<comment type="caution">
    <text evidence="6">The sequence shown here is derived from an EMBL/GenBank/DDBJ whole genome shotgun (WGS) entry which is preliminary data.</text>
</comment>
<feature type="domain" description="DAGKc" evidence="5">
    <location>
        <begin position="15"/>
        <end position="149"/>
    </location>
</feature>
<evidence type="ECO:0000313" key="7">
    <source>
        <dbReference type="Proteomes" id="UP001595799"/>
    </source>
</evidence>
<dbReference type="Gene3D" id="2.60.200.40">
    <property type="match status" value="1"/>
</dbReference>
<evidence type="ECO:0000259" key="5">
    <source>
        <dbReference type="PROSITE" id="PS50146"/>
    </source>
</evidence>
<dbReference type="EMBL" id="JBHSCW010000007">
    <property type="protein sequence ID" value="MFC4352456.1"/>
    <property type="molecule type" value="Genomic_DNA"/>
</dbReference>